<dbReference type="AlphaFoldDB" id="A0A844HUW7"/>
<keyword evidence="3" id="KW-1185">Reference proteome</keyword>
<protein>
    <submittedName>
        <fullName evidence="2">Uncharacterized protein</fullName>
    </submittedName>
</protein>
<dbReference type="EMBL" id="WMIG01000026">
    <property type="protein sequence ID" value="MTH62137.1"/>
    <property type="molecule type" value="Genomic_DNA"/>
</dbReference>
<dbReference type="RefSeq" id="WP_155042088.1">
    <property type="nucleotide sequence ID" value="NZ_WMIG01000026.1"/>
</dbReference>
<feature type="transmembrane region" description="Helical" evidence="1">
    <location>
        <begin position="33"/>
        <end position="50"/>
    </location>
</feature>
<keyword evidence="1" id="KW-0812">Transmembrane</keyword>
<evidence type="ECO:0000313" key="3">
    <source>
        <dbReference type="Proteomes" id="UP000449846"/>
    </source>
</evidence>
<organism evidence="2 3">
    <name type="scientific">Paracoccus litorisediminis</name>
    <dbReference type="NCBI Taxonomy" id="2006130"/>
    <lineage>
        <taxon>Bacteria</taxon>
        <taxon>Pseudomonadati</taxon>
        <taxon>Pseudomonadota</taxon>
        <taxon>Alphaproteobacteria</taxon>
        <taxon>Rhodobacterales</taxon>
        <taxon>Paracoccaceae</taxon>
        <taxon>Paracoccus</taxon>
    </lineage>
</organism>
<dbReference type="Proteomes" id="UP000449846">
    <property type="component" value="Unassembled WGS sequence"/>
</dbReference>
<keyword evidence="1" id="KW-0472">Membrane</keyword>
<evidence type="ECO:0000313" key="2">
    <source>
        <dbReference type="EMBL" id="MTH62137.1"/>
    </source>
</evidence>
<evidence type="ECO:0000256" key="1">
    <source>
        <dbReference type="SAM" id="Phobius"/>
    </source>
</evidence>
<name>A0A844HUW7_9RHOB</name>
<proteinExistence type="predicted"/>
<sequence length="55" mass="5734">MTRTQKVLLGCALGAALLLIVASAIRPLALITLVLVGIGGIACAVSNYRARKDKR</sequence>
<reference evidence="2 3" key="1">
    <citation type="submission" date="2019-11" db="EMBL/GenBank/DDBJ databases">
        <authorList>
            <person name="Dong K."/>
        </authorList>
    </citation>
    <scope>NUCLEOTIDE SEQUENCE [LARGE SCALE GENOMIC DNA]</scope>
    <source>
        <strain evidence="2 3">NBRC 112902</strain>
    </source>
</reference>
<keyword evidence="1" id="KW-1133">Transmembrane helix</keyword>
<comment type="caution">
    <text evidence="2">The sequence shown here is derived from an EMBL/GenBank/DDBJ whole genome shotgun (WGS) entry which is preliminary data.</text>
</comment>
<accession>A0A844HUW7</accession>
<gene>
    <name evidence="2" type="ORF">GL300_23340</name>
</gene>